<evidence type="ECO:0000313" key="3">
    <source>
        <dbReference type="Proteomes" id="UP000025227"/>
    </source>
</evidence>
<organism evidence="3 4">
    <name type="scientific">Haemonchus contortus</name>
    <name type="common">Barber pole worm</name>
    <dbReference type="NCBI Taxonomy" id="6289"/>
    <lineage>
        <taxon>Eukaryota</taxon>
        <taxon>Metazoa</taxon>
        <taxon>Ecdysozoa</taxon>
        <taxon>Nematoda</taxon>
        <taxon>Chromadorea</taxon>
        <taxon>Rhabditida</taxon>
        <taxon>Rhabditina</taxon>
        <taxon>Rhabditomorpha</taxon>
        <taxon>Strongyloidea</taxon>
        <taxon>Trichostrongylidae</taxon>
        <taxon>Haemonchus</taxon>
    </lineage>
</organism>
<dbReference type="Pfam" id="PF14534">
    <property type="entry name" value="DUF4440"/>
    <property type="match status" value="1"/>
</dbReference>
<dbReference type="InterPro" id="IPR027843">
    <property type="entry name" value="DUF4440"/>
</dbReference>
<evidence type="ECO:0000259" key="2">
    <source>
        <dbReference type="Pfam" id="PF14534"/>
    </source>
</evidence>
<dbReference type="PANTHER" id="PTHR31664:SF6">
    <property type="entry name" value="DUF4440 DOMAIN-CONTAINING PROTEIN"/>
    <property type="match status" value="1"/>
</dbReference>
<reference evidence="4" key="1">
    <citation type="submission" date="2020-12" db="UniProtKB">
        <authorList>
            <consortium name="WormBaseParasite"/>
        </authorList>
    </citation>
    <scope>IDENTIFICATION</scope>
    <source>
        <strain evidence="4">MHco3</strain>
    </source>
</reference>
<dbReference type="InterPro" id="IPR032710">
    <property type="entry name" value="NTF2-like_dom_sf"/>
</dbReference>
<feature type="domain" description="DUF4440" evidence="2">
    <location>
        <begin position="305"/>
        <end position="410"/>
    </location>
</feature>
<dbReference type="Gene3D" id="3.10.450.50">
    <property type="match status" value="4"/>
</dbReference>
<sequence length="418" mass="49018">MLFILTILSCFLASVAAETPEETLKPLYKKFEEACEKEETQIAIDLYHPQAVIVKKDVHALYGKAIGDSYRRIWAEIGPHTFELTNQKYQGTNDYIITDFDFELKKKENNATPEETLKPLYKKFEEACEKEETQIAIDLYHPQAVIVKKDVHALYGKAIGDSYRRIWAEIGPHTFELTNQKYQGTNDYIITDFDFELKKKENNATPEETLKPLYKKFEEACEKEETQIAIDLYHPQAVIVKKDVHALYGKAIGDSYRRIWAEIGPHTFELTNQKYQGTNDYIITDFDFELKKKENNATPEETLKPLYKKFEEACEKEETQIAIDLYHPQAVIVKKDVHALYGKAIGDSYRRIWAEIGPHTFELTNQKYQGTNDYIITDFDFELKKKENNASILKGKMRHIWKREGDKWLIYHEQYERF</sequence>
<name>A0A7I5ECG2_HAECO</name>
<feature type="signal peptide" evidence="1">
    <location>
        <begin position="1"/>
        <end position="17"/>
    </location>
</feature>
<proteinExistence type="predicted"/>
<evidence type="ECO:0000256" key="1">
    <source>
        <dbReference type="SAM" id="SignalP"/>
    </source>
</evidence>
<protein>
    <submittedName>
        <fullName evidence="4">DUF4440 domain-containing protein</fullName>
    </submittedName>
</protein>
<dbReference type="Proteomes" id="UP000025227">
    <property type="component" value="Unplaced"/>
</dbReference>
<accession>A0A7I5ECG2</accession>
<evidence type="ECO:0000313" key="4">
    <source>
        <dbReference type="WBParaSite" id="HCON_00143780-00001"/>
    </source>
</evidence>
<dbReference type="PANTHER" id="PTHR31664">
    <property type="entry name" value="PROTEIN CBG16427"/>
    <property type="match status" value="1"/>
</dbReference>
<feature type="chain" id="PRO_5029799857" evidence="1">
    <location>
        <begin position="18"/>
        <end position="418"/>
    </location>
</feature>
<dbReference type="WBParaSite" id="HCON_00143780-00001">
    <property type="protein sequence ID" value="HCON_00143780-00001"/>
    <property type="gene ID" value="HCON_00143780"/>
</dbReference>
<dbReference type="AlphaFoldDB" id="A0A7I5ECG2"/>
<keyword evidence="1" id="KW-0732">Signal</keyword>
<dbReference type="OrthoDB" id="5781618at2759"/>
<keyword evidence="3" id="KW-1185">Reference proteome</keyword>
<dbReference type="SUPFAM" id="SSF54427">
    <property type="entry name" value="NTF2-like"/>
    <property type="match status" value="1"/>
</dbReference>